<proteinExistence type="predicted"/>
<reference evidence="1" key="1">
    <citation type="journal article" date="2020" name="Stud. Mycol.">
        <title>101 Dothideomycetes genomes: a test case for predicting lifestyles and emergence of pathogens.</title>
        <authorList>
            <person name="Haridas S."/>
            <person name="Albert R."/>
            <person name="Binder M."/>
            <person name="Bloem J."/>
            <person name="Labutti K."/>
            <person name="Salamov A."/>
            <person name="Andreopoulos B."/>
            <person name="Baker S."/>
            <person name="Barry K."/>
            <person name="Bills G."/>
            <person name="Bluhm B."/>
            <person name="Cannon C."/>
            <person name="Castanera R."/>
            <person name="Culley D."/>
            <person name="Daum C."/>
            <person name="Ezra D."/>
            <person name="Gonzalez J."/>
            <person name="Henrissat B."/>
            <person name="Kuo A."/>
            <person name="Liang C."/>
            <person name="Lipzen A."/>
            <person name="Lutzoni F."/>
            <person name="Magnuson J."/>
            <person name="Mondo S."/>
            <person name="Nolan M."/>
            <person name="Ohm R."/>
            <person name="Pangilinan J."/>
            <person name="Park H.-J."/>
            <person name="Ramirez L."/>
            <person name="Alfaro M."/>
            <person name="Sun H."/>
            <person name="Tritt A."/>
            <person name="Yoshinaga Y."/>
            <person name="Zwiers L.-H."/>
            <person name="Turgeon B."/>
            <person name="Goodwin S."/>
            <person name="Spatafora J."/>
            <person name="Crous P."/>
            <person name="Grigoriev I."/>
        </authorList>
    </citation>
    <scope>NUCLEOTIDE SEQUENCE</scope>
    <source>
        <strain evidence="1">CBS 107.79</strain>
    </source>
</reference>
<keyword evidence="2" id="KW-1185">Reference proteome</keyword>
<evidence type="ECO:0000313" key="1">
    <source>
        <dbReference type="EMBL" id="KAF1975675.1"/>
    </source>
</evidence>
<organism evidence="1 2">
    <name type="scientific">Bimuria novae-zelandiae CBS 107.79</name>
    <dbReference type="NCBI Taxonomy" id="1447943"/>
    <lineage>
        <taxon>Eukaryota</taxon>
        <taxon>Fungi</taxon>
        <taxon>Dikarya</taxon>
        <taxon>Ascomycota</taxon>
        <taxon>Pezizomycotina</taxon>
        <taxon>Dothideomycetes</taxon>
        <taxon>Pleosporomycetidae</taxon>
        <taxon>Pleosporales</taxon>
        <taxon>Massarineae</taxon>
        <taxon>Didymosphaeriaceae</taxon>
        <taxon>Bimuria</taxon>
    </lineage>
</organism>
<name>A0A6A5VF25_9PLEO</name>
<gene>
    <name evidence="1" type="ORF">BU23DRAFT_632297</name>
</gene>
<accession>A0A6A5VF25</accession>
<protein>
    <submittedName>
        <fullName evidence="1">Uncharacterized protein</fullName>
    </submittedName>
</protein>
<dbReference type="Proteomes" id="UP000800036">
    <property type="component" value="Unassembled WGS sequence"/>
</dbReference>
<dbReference type="AlphaFoldDB" id="A0A6A5VF25"/>
<evidence type="ECO:0000313" key="2">
    <source>
        <dbReference type="Proteomes" id="UP000800036"/>
    </source>
</evidence>
<sequence>MSILTRTSFTILDEGEEEGYCPQKNGLDMILLAVVQARVPVTTLDLCAVSFGSGFVSALPFGHTRSSMAMRNVQTLCLRDAFTHWEDRDQRHPILSVTQDNFPALRHLAVHGDFSAYHEFLPPLLRQSDIPKLESLTVQAHQIDRLDYLLEFIERYGEGVPKLAIEDFRGDWTTLLTYIEKIRPQELTIYYDDRMVDLEQRTNGTRRIRLVVEEMNEQALLNATDTVILSSDGNSLREDVQKHWGNAVQVVWKKELRRYIVPAKLYEYNFDPEMYGLD</sequence>
<dbReference type="EMBL" id="ML976669">
    <property type="protein sequence ID" value="KAF1975675.1"/>
    <property type="molecule type" value="Genomic_DNA"/>
</dbReference>